<evidence type="ECO:0000256" key="2">
    <source>
        <dbReference type="ARBA" id="ARBA00022692"/>
    </source>
</evidence>
<evidence type="ECO:0000313" key="10">
    <source>
        <dbReference type="Proteomes" id="UP001301769"/>
    </source>
</evidence>
<keyword evidence="2 7" id="KW-0812">Transmembrane</keyword>
<dbReference type="EMBL" id="MU858176">
    <property type="protein sequence ID" value="KAK4210370.1"/>
    <property type="molecule type" value="Genomic_DNA"/>
</dbReference>
<dbReference type="GO" id="GO:0016020">
    <property type="term" value="C:membrane"/>
    <property type="evidence" value="ECO:0007669"/>
    <property type="project" value="UniProtKB-SubCell"/>
</dbReference>
<gene>
    <name evidence="9" type="ORF">QBC37DRAFT_377085</name>
</gene>
<reference evidence="9" key="1">
    <citation type="journal article" date="2023" name="Mol. Phylogenet. Evol.">
        <title>Genome-scale phylogeny and comparative genomics of the fungal order Sordariales.</title>
        <authorList>
            <person name="Hensen N."/>
            <person name="Bonometti L."/>
            <person name="Westerberg I."/>
            <person name="Brannstrom I.O."/>
            <person name="Guillou S."/>
            <person name="Cros-Aarteil S."/>
            <person name="Calhoun S."/>
            <person name="Haridas S."/>
            <person name="Kuo A."/>
            <person name="Mondo S."/>
            <person name="Pangilinan J."/>
            <person name="Riley R."/>
            <person name="LaButti K."/>
            <person name="Andreopoulos B."/>
            <person name="Lipzen A."/>
            <person name="Chen C."/>
            <person name="Yan M."/>
            <person name="Daum C."/>
            <person name="Ng V."/>
            <person name="Clum A."/>
            <person name="Steindorff A."/>
            <person name="Ohm R.A."/>
            <person name="Martin F."/>
            <person name="Silar P."/>
            <person name="Natvig D.O."/>
            <person name="Lalanne C."/>
            <person name="Gautier V."/>
            <person name="Ament-Velasquez S.L."/>
            <person name="Kruys A."/>
            <person name="Hutchinson M.I."/>
            <person name="Powell A.J."/>
            <person name="Barry K."/>
            <person name="Miller A.N."/>
            <person name="Grigoriev I.V."/>
            <person name="Debuchy R."/>
            <person name="Gladieux P."/>
            <person name="Hiltunen Thoren M."/>
            <person name="Johannesson H."/>
        </authorList>
    </citation>
    <scope>NUCLEOTIDE SEQUENCE</scope>
    <source>
        <strain evidence="9">PSN293</strain>
    </source>
</reference>
<feature type="transmembrane region" description="Helical" evidence="7">
    <location>
        <begin position="116"/>
        <end position="138"/>
    </location>
</feature>
<feature type="domain" description="Rhodopsin" evidence="8">
    <location>
        <begin position="44"/>
        <end position="303"/>
    </location>
</feature>
<feature type="transmembrane region" description="Helical" evidence="7">
    <location>
        <begin position="60"/>
        <end position="81"/>
    </location>
</feature>
<comment type="caution">
    <text evidence="9">The sequence shown here is derived from an EMBL/GenBank/DDBJ whole genome shotgun (WGS) entry which is preliminary data.</text>
</comment>
<keyword evidence="4 7" id="KW-0472">Membrane</keyword>
<name>A0AAN7B6Y4_9PEZI</name>
<feature type="transmembrane region" description="Helical" evidence="7">
    <location>
        <begin position="277"/>
        <end position="301"/>
    </location>
</feature>
<keyword evidence="3 7" id="KW-1133">Transmembrane helix</keyword>
<protein>
    <recommendedName>
        <fullName evidence="8">Rhodopsin domain-containing protein</fullName>
    </recommendedName>
</protein>
<dbReference type="InterPro" id="IPR049326">
    <property type="entry name" value="Rhodopsin_dom_fungi"/>
</dbReference>
<keyword evidence="10" id="KW-1185">Reference proteome</keyword>
<evidence type="ECO:0000256" key="7">
    <source>
        <dbReference type="SAM" id="Phobius"/>
    </source>
</evidence>
<comment type="subcellular location">
    <subcellularLocation>
        <location evidence="1">Membrane</location>
        <topology evidence="1">Multi-pass membrane protein</topology>
    </subcellularLocation>
</comment>
<feature type="transmembrane region" description="Helical" evidence="7">
    <location>
        <begin position="27"/>
        <end position="48"/>
    </location>
</feature>
<feature type="transmembrane region" description="Helical" evidence="7">
    <location>
        <begin position="201"/>
        <end position="223"/>
    </location>
</feature>
<evidence type="ECO:0000259" key="8">
    <source>
        <dbReference type="Pfam" id="PF20684"/>
    </source>
</evidence>
<dbReference type="AlphaFoldDB" id="A0AAN7B6Y4"/>
<comment type="similarity">
    <text evidence="5">Belongs to the SAT4 family.</text>
</comment>
<sequence length="404" mass="44144">MGDLPQDMPPPAPMAPSQAYYQMPGHFVAAAVTFLILDLSAITLRFVARRRLKQALRADDWFMLLGTVFSLVIILDVIWGVSQRALAYTMEFPENFDGNPLMLVTDQMSATLKTQFIFVLTLPLALGFIKLSILIFYFRIFAVCRGSATYTLLAAFTALAGTWTVAFFFAELFQCGTNIWALTSSSWDTMNYCHGTSNIDFSLALTDFITDVVIFLVPIPLIWRINLSSGNKLAVSGVFLLGSVTIIASSIRLASIVRLLKQGFDPSMDGILVITEFLYWGMIEAGTGVLAGCTPTFQVLFRKALPWDSVLLSIKNALPSLLSKKSSSSNADSDSFHSGSERSGRSMKYENMKLGGLHHLKVTEEDLNLSNANGRGTGNGHGNTEKEISLALAPSKSQGSESVV</sequence>
<dbReference type="InterPro" id="IPR052337">
    <property type="entry name" value="SAT4-like"/>
</dbReference>
<feature type="compositionally biased region" description="Polar residues" evidence="6">
    <location>
        <begin position="395"/>
        <end position="404"/>
    </location>
</feature>
<evidence type="ECO:0000256" key="1">
    <source>
        <dbReference type="ARBA" id="ARBA00004141"/>
    </source>
</evidence>
<accession>A0AAN7B6Y4</accession>
<feature type="compositionally biased region" description="Low complexity" evidence="6">
    <location>
        <begin position="323"/>
        <end position="333"/>
    </location>
</feature>
<feature type="region of interest" description="Disordered" evidence="6">
    <location>
        <begin position="323"/>
        <end position="344"/>
    </location>
</feature>
<feature type="transmembrane region" description="Helical" evidence="7">
    <location>
        <begin position="235"/>
        <end position="257"/>
    </location>
</feature>
<evidence type="ECO:0000256" key="6">
    <source>
        <dbReference type="SAM" id="MobiDB-lite"/>
    </source>
</evidence>
<proteinExistence type="inferred from homology"/>
<evidence type="ECO:0000256" key="4">
    <source>
        <dbReference type="ARBA" id="ARBA00023136"/>
    </source>
</evidence>
<reference evidence="9" key="2">
    <citation type="submission" date="2023-05" db="EMBL/GenBank/DDBJ databases">
        <authorList>
            <consortium name="Lawrence Berkeley National Laboratory"/>
            <person name="Steindorff A."/>
            <person name="Hensen N."/>
            <person name="Bonometti L."/>
            <person name="Westerberg I."/>
            <person name="Brannstrom I.O."/>
            <person name="Guillou S."/>
            <person name="Cros-Aarteil S."/>
            <person name="Calhoun S."/>
            <person name="Haridas S."/>
            <person name="Kuo A."/>
            <person name="Mondo S."/>
            <person name="Pangilinan J."/>
            <person name="Riley R."/>
            <person name="Labutti K."/>
            <person name="Andreopoulos B."/>
            <person name="Lipzen A."/>
            <person name="Chen C."/>
            <person name="Yanf M."/>
            <person name="Daum C."/>
            <person name="Ng V."/>
            <person name="Clum A."/>
            <person name="Ohm R."/>
            <person name="Martin F."/>
            <person name="Silar P."/>
            <person name="Natvig D."/>
            <person name="Lalanne C."/>
            <person name="Gautier V."/>
            <person name="Ament-Velasquez S.L."/>
            <person name="Kruys A."/>
            <person name="Hutchinson M.I."/>
            <person name="Powell A.J."/>
            <person name="Barry K."/>
            <person name="Miller A.N."/>
            <person name="Grigoriev I.V."/>
            <person name="Debuchy R."/>
            <person name="Gladieux P."/>
            <person name="Thoren M.H."/>
            <person name="Johannesson H."/>
        </authorList>
    </citation>
    <scope>NUCLEOTIDE SEQUENCE</scope>
    <source>
        <strain evidence="9">PSN293</strain>
    </source>
</reference>
<dbReference type="Pfam" id="PF20684">
    <property type="entry name" value="Fung_rhodopsin"/>
    <property type="match status" value="1"/>
</dbReference>
<dbReference type="PANTHER" id="PTHR33048:SF157">
    <property type="entry name" value="INTEGRAL MEMBRANE PROTEIN"/>
    <property type="match status" value="1"/>
</dbReference>
<dbReference type="PANTHER" id="PTHR33048">
    <property type="entry name" value="PTH11-LIKE INTEGRAL MEMBRANE PROTEIN (AFU_ORTHOLOGUE AFUA_5G11245)"/>
    <property type="match status" value="1"/>
</dbReference>
<dbReference type="Proteomes" id="UP001301769">
    <property type="component" value="Unassembled WGS sequence"/>
</dbReference>
<feature type="transmembrane region" description="Helical" evidence="7">
    <location>
        <begin position="150"/>
        <end position="170"/>
    </location>
</feature>
<organism evidence="9 10">
    <name type="scientific">Rhypophila decipiens</name>
    <dbReference type="NCBI Taxonomy" id="261697"/>
    <lineage>
        <taxon>Eukaryota</taxon>
        <taxon>Fungi</taxon>
        <taxon>Dikarya</taxon>
        <taxon>Ascomycota</taxon>
        <taxon>Pezizomycotina</taxon>
        <taxon>Sordariomycetes</taxon>
        <taxon>Sordariomycetidae</taxon>
        <taxon>Sordariales</taxon>
        <taxon>Naviculisporaceae</taxon>
        <taxon>Rhypophila</taxon>
    </lineage>
</organism>
<evidence type="ECO:0000256" key="5">
    <source>
        <dbReference type="ARBA" id="ARBA00038359"/>
    </source>
</evidence>
<evidence type="ECO:0000256" key="3">
    <source>
        <dbReference type="ARBA" id="ARBA00022989"/>
    </source>
</evidence>
<feature type="region of interest" description="Disordered" evidence="6">
    <location>
        <begin position="366"/>
        <end position="404"/>
    </location>
</feature>
<evidence type="ECO:0000313" key="9">
    <source>
        <dbReference type="EMBL" id="KAK4210370.1"/>
    </source>
</evidence>